<accession>A0ABT0PJY0</accession>
<comment type="caution">
    <text evidence="2">The sequence shown here is derived from an EMBL/GenBank/DDBJ whole genome shotgun (WGS) entry which is preliminary data.</text>
</comment>
<evidence type="ECO:0000313" key="3">
    <source>
        <dbReference type="Proteomes" id="UP001203338"/>
    </source>
</evidence>
<keyword evidence="3" id="KW-1185">Reference proteome</keyword>
<feature type="region of interest" description="Disordered" evidence="1">
    <location>
        <begin position="39"/>
        <end position="61"/>
    </location>
</feature>
<proteinExistence type="predicted"/>
<dbReference type="Proteomes" id="UP001203338">
    <property type="component" value="Unassembled WGS sequence"/>
</dbReference>
<dbReference type="EMBL" id="JAMFLX010000027">
    <property type="protein sequence ID" value="MCL6271546.1"/>
    <property type="molecule type" value="Genomic_DNA"/>
</dbReference>
<evidence type="ECO:0000313" key="2">
    <source>
        <dbReference type="EMBL" id="MCL6271546.1"/>
    </source>
</evidence>
<organism evidence="2 3">
    <name type="scientific">Parendozoicomonas callyspongiae</name>
    <dbReference type="NCBI Taxonomy" id="2942213"/>
    <lineage>
        <taxon>Bacteria</taxon>
        <taxon>Pseudomonadati</taxon>
        <taxon>Pseudomonadota</taxon>
        <taxon>Gammaproteobacteria</taxon>
        <taxon>Oceanospirillales</taxon>
        <taxon>Endozoicomonadaceae</taxon>
        <taxon>Parendozoicomonas</taxon>
    </lineage>
</organism>
<dbReference type="RefSeq" id="WP_249701170.1">
    <property type="nucleotide sequence ID" value="NZ_JAMFLX010000027.1"/>
</dbReference>
<protein>
    <submittedName>
        <fullName evidence="2">Uncharacterized protein</fullName>
    </submittedName>
</protein>
<name>A0ABT0PJY0_9GAMM</name>
<gene>
    <name evidence="2" type="ORF">M3P05_16645</name>
</gene>
<sequence>MKARMAICCLLIEFMVLSQSVSLSWGMFRLGQNSTVNEEKHSALEKADSDSKESAQKPLTQKEIEDLQKRFSKLNVTPPELLDASTIMPDSGQVGIGLIFHTDDGIKEFDYEMASFGMLWPEDEEVSASTPYLPDYEARFLNERDSTKAEYIFLFPDLSHMDTDDKQIWGQLLFKEEPRLVSISEINSNLKIDKVFVSQKKKVLWLVAFKVPFETRKINLVLEPAISGKALELLENISGLLVGEQVKYFQNVETCRNETPEKPMLFAYRQAGPDTMHTFAVVKDLACMSVRPGHEESLYDREPWLGISGSIRKRMAQRRYQREGIEAISKSAAEKSKEIKTKYSIVKKLMEAEESWSQVKDSSIEKLEKDFFDLSLSVDTYYHYLFESLFSFKQGLMSKRKDCDVKKKKDVWLVCKEKNEAVVRNITNLINYCMSINTIFFDLSSFLYDDKILERLKSVTRVDVFKLTLKVLMANYDMEYLLEKESTCLLDGNIILYRHRQLTFDRTCILLETLILFGDNIPLMNIMVNNSFSEDEMKSLERFGLRFVNDVFKRLEENLGKAGSNKKEQNEAVRKTGIILNKILWFGFYIRSTKVYESALKALSFTSFRQKAVGGVGFSRGELFDDSNEINYHFLQDEELKEKTKNTIIKLSAYLLTICRNIVDGSVSFSSCIDSHIAMFQNSCGIGDYFFDLSGGMCVYVCGQISKAIILIHDRQAVDFSVRGLQEEEKQLKRERYIEELFHDSSHEKVLAKTDKTMNFEVSCDETLESRDSTVVKIVMKDSNLLWMEKMAEARSFSTQGDYETADNAYLECEKMLDEGDFRKAYVLIERADLAIRPWQHMLYNLDSVIKKIFAFQRRINTIDIDKLKILFTIGGNLKSHEYRKILDSMPAQERVMVDVPDHIDRDRFFWRALNCVWEYLSVPQEILVTAKELYRRAVEILQVQQPAHEGLEHYKMILQWLIKLVEQREEAKAVAAVAKDIDNRLKALLKITGTYRLDSHKPVTSWKSVLVQVIGKEAEKIHVGETGIYSNLGKSGLADTFEWVLLPHQDLTHIAKNKRMKSVAKVLWQGGTLKHDEGEEEFQPYMLIPLGSKDILARVHQSRVRNDTVIITDSSERNRLIKESLNDSTRIVIACRSGTEEALCQELVQNKHMFFPVRVRRGLDSSKP</sequence>
<evidence type="ECO:0000256" key="1">
    <source>
        <dbReference type="SAM" id="MobiDB-lite"/>
    </source>
</evidence>
<reference evidence="2 3" key="1">
    <citation type="submission" date="2022-05" db="EMBL/GenBank/DDBJ databases">
        <authorList>
            <person name="Park J.-S."/>
        </authorList>
    </citation>
    <scope>NUCLEOTIDE SEQUENCE [LARGE SCALE GENOMIC DNA]</scope>
    <source>
        <strain evidence="2 3">2012CJ34-2</strain>
    </source>
</reference>